<dbReference type="PANTHER" id="PTHR21505">
    <property type="entry name" value="MADF DOMAIN-CONTAINING PROTEIN-RELATED"/>
    <property type="match status" value="1"/>
</dbReference>
<dbReference type="Proteomes" id="UP000324832">
    <property type="component" value="Unassembled WGS sequence"/>
</dbReference>
<dbReference type="Pfam" id="PF10545">
    <property type="entry name" value="MADF_DNA_bdg"/>
    <property type="match status" value="1"/>
</dbReference>
<dbReference type="InterPro" id="IPR006578">
    <property type="entry name" value="MADF-dom"/>
</dbReference>
<gene>
    <name evidence="3" type="ORF">LSINAPIS_LOCUS13000</name>
</gene>
<feature type="domain" description="MADF" evidence="2">
    <location>
        <begin position="11"/>
        <end position="106"/>
    </location>
</feature>
<evidence type="ECO:0000313" key="3">
    <source>
        <dbReference type="EMBL" id="VVD02896.1"/>
    </source>
</evidence>
<name>A0A5E4QXZ5_9NEOP</name>
<keyword evidence="4" id="KW-1185">Reference proteome</keyword>
<dbReference type="EMBL" id="FZQP02006443">
    <property type="protein sequence ID" value="VVD02896.1"/>
    <property type="molecule type" value="Genomic_DNA"/>
</dbReference>
<evidence type="ECO:0000256" key="1">
    <source>
        <dbReference type="SAM" id="MobiDB-lite"/>
    </source>
</evidence>
<sequence>MSICNKQLYTEFLKMYIDKTCLWDKRDLWYKRQDRRLQAIKELHEKYLEINKGATIAQMKNKIENMRTCCSKEGKKVLAAEARGETYKPTLWYFNILAPIYKDCIQDNTEDSVSSTSSNDGDDNESEIMFIEKFEYSEPEYIEPNSFSLEDNNDDDQRRSKSTAALSTRTAEPKEVPLQIKAFGRTMAAQLNEVDEYQRFIAEKLISDVVFNARVKKLAPDSFINI</sequence>
<accession>A0A5E4QXZ5</accession>
<dbReference type="PROSITE" id="PS51029">
    <property type="entry name" value="MADF"/>
    <property type="match status" value="1"/>
</dbReference>
<evidence type="ECO:0000259" key="2">
    <source>
        <dbReference type="PROSITE" id="PS51029"/>
    </source>
</evidence>
<feature type="region of interest" description="Disordered" evidence="1">
    <location>
        <begin position="145"/>
        <end position="172"/>
    </location>
</feature>
<reference evidence="3 4" key="1">
    <citation type="submission" date="2017-07" db="EMBL/GenBank/DDBJ databases">
        <authorList>
            <person name="Talla V."/>
            <person name="Backstrom N."/>
        </authorList>
    </citation>
    <scope>NUCLEOTIDE SEQUENCE [LARGE SCALE GENOMIC DNA]</scope>
</reference>
<protein>
    <recommendedName>
        <fullName evidence="2">MADF domain-containing protein</fullName>
    </recommendedName>
</protein>
<dbReference type="AlphaFoldDB" id="A0A5E4QXZ5"/>
<proteinExistence type="predicted"/>
<evidence type="ECO:0000313" key="4">
    <source>
        <dbReference type="Proteomes" id="UP000324832"/>
    </source>
</evidence>
<organism evidence="3 4">
    <name type="scientific">Leptidea sinapis</name>
    <dbReference type="NCBI Taxonomy" id="189913"/>
    <lineage>
        <taxon>Eukaryota</taxon>
        <taxon>Metazoa</taxon>
        <taxon>Ecdysozoa</taxon>
        <taxon>Arthropoda</taxon>
        <taxon>Hexapoda</taxon>
        <taxon>Insecta</taxon>
        <taxon>Pterygota</taxon>
        <taxon>Neoptera</taxon>
        <taxon>Endopterygota</taxon>
        <taxon>Lepidoptera</taxon>
        <taxon>Glossata</taxon>
        <taxon>Ditrysia</taxon>
        <taxon>Papilionoidea</taxon>
        <taxon>Pieridae</taxon>
        <taxon>Dismorphiinae</taxon>
        <taxon>Leptidea</taxon>
    </lineage>
</organism>
<dbReference type="PANTHER" id="PTHR21505:SF8">
    <property type="entry name" value="DPT-YFP REPRESSOR BY OVEREXPRESSION, ISOFORM D-RELATED"/>
    <property type="match status" value="1"/>
</dbReference>